<comment type="catalytic activity">
    <reaction evidence="4">
        <text>S-adenosyl-L-homocysteine + H2O + H(+) = S-inosyl-L-homocysteine + NH4(+)</text>
        <dbReference type="Rhea" id="RHEA:20716"/>
        <dbReference type="ChEBI" id="CHEBI:15377"/>
        <dbReference type="ChEBI" id="CHEBI:15378"/>
        <dbReference type="ChEBI" id="CHEBI:28938"/>
        <dbReference type="ChEBI" id="CHEBI:57856"/>
        <dbReference type="ChEBI" id="CHEBI:57985"/>
        <dbReference type="EC" id="3.5.4.28"/>
    </reaction>
</comment>
<evidence type="ECO:0000313" key="7">
    <source>
        <dbReference type="Proteomes" id="UP000535491"/>
    </source>
</evidence>
<comment type="similarity">
    <text evidence="4">Belongs to the metallo-dependent hydrolases superfamily. MTA/SAH deaminase family.</text>
</comment>
<comment type="catalytic activity">
    <reaction evidence="4">
        <text>S-methyl-5'-thioadenosine + H2O + H(+) = S-methyl-5'-thioinosine + NH4(+)</text>
        <dbReference type="Rhea" id="RHEA:25025"/>
        <dbReference type="ChEBI" id="CHEBI:15377"/>
        <dbReference type="ChEBI" id="CHEBI:15378"/>
        <dbReference type="ChEBI" id="CHEBI:17509"/>
        <dbReference type="ChEBI" id="CHEBI:28938"/>
        <dbReference type="ChEBI" id="CHEBI:48595"/>
        <dbReference type="EC" id="3.5.4.31"/>
    </reaction>
</comment>
<name>A0A7W1WS95_9BACL</name>
<dbReference type="SUPFAM" id="SSF51338">
    <property type="entry name" value="Composite domain of metallo-dependent hydrolases"/>
    <property type="match status" value="1"/>
</dbReference>
<evidence type="ECO:0000256" key="3">
    <source>
        <dbReference type="ARBA" id="ARBA00022833"/>
    </source>
</evidence>
<comment type="cofactor">
    <cofactor evidence="4">
        <name>Zn(2+)</name>
        <dbReference type="ChEBI" id="CHEBI:29105"/>
    </cofactor>
    <text evidence="4">Binds 1 zinc ion per subunit.</text>
</comment>
<dbReference type="FunFam" id="3.20.20.140:FF:000014">
    <property type="entry name" value="5-methylthioadenosine/S-adenosylhomocysteine deaminase"/>
    <property type="match status" value="1"/>
</dbReference>
<dbReference type="RefSeq" id="WP_181752387.1">
    <property type="nucleotide sequence ID" value="NZ_JAECVR010000012.1"/>
</dbReference>
<feature type="binding site" evidence="4">
    <location>
        <position position="189"/>
    </location>
    <ligand>
        <name>substrate</name>
    </ligand>
</feature>
<evidence type="ECO:0000256" key="2">
    <source>
        <dbReference type="ARBA" id="ARBA00022801"/>
    </source>
</evidence>
<accession>A0A7W1WS95</accession>
<dbReference type="EC" id="3.5.4.28" evidence="4"/>
<dbReference type="EMBL" id="JACEIQ010000012">
    <property type="protein sequence ID" value="MBA4495147.1"/>
    <property type="molecule type" value="Genomic_DNA"/>
</dbReference>
<dbReference type="Gene3D" id="2.30.40.10">
    <property type="entry name" value="Urease, subunit C, domain 1"/>
    <property type="match status" value="1"/>
</dbReference>
<gene>
    <name evidence="4" type="primary">mtaD</name>
    <name evidence="6" type="ORF">H1191_12600</name>
</gene>
<dbReference type="InterPro" id="IPR023512">
    <property type="entry name" value="Deaminase_MtaD/DadD"/>
</dbReference>
<dbReference type="Proteomes" id="UP000535491">
    <property type="component" value="Unassembled WGS sequence"/>
</dbReference>
<reference evidence="6 7" key="1">
    <citation type="submission" date="2020-07" db="EMBL/GenBank/DDBJ databases">
        <authorList>
            <person name="Feng H."/>
        </authorList>
    </citation>
    <scope>NUCLEOTIDE SEQUENCE [LARGE SCALE GENOMIC DNA]</scope>
    <source>
        <strain evidence="7">s-10</strain>
    </source>
</reference>
<evidence type="ECO:0000256" key="1">
    <source>
        <dbReference type="ARBA" id="ARBA00022723"/>
    </source>
</evidence>
<keyword evidence="1 4" id="KW-0479">Metal-binding</keyword>
<dbReference type="EC" id="3.5.4.31" evidence="4"/>
<evidence type="ECO:0000256" key="4">
    <source>
        <dbReference type="HAMAP-Rule" id="MF_01281"/>
    </source>
</evidence>
<dbReference type="InterPro" id="IPR032466">
    <property type="entry name" value="Metal_Hydrolase"/>
</dbReference>
<dbReference type="SUPFAM" id="SSF51556">
    <property type="entry name" value="Metallo-dependent hydrolases"/>
    <property type="match status" value="1"/>
</dbReference>
<feature type="binding site" evidence="4">
    <location>
        <position position="68"/>
    </location>
    <ligand>
        <name>Zn(2+)</name>
        <dbReference type="ChEBI" id="CHEBI:29105"/>
    </ligand>
</feature>
<protein>
    <recommendedName>
        <fullName evidence="4">5-methylthioadenosine/S-adenosylhomocysteine deaminase</fullName>
        <shortName evidence="4">MTA/SAH deaminase</shortName>
        <ecNumber evidence="4">3.5.4.28</ecNumber>
        <ecNumber evidence="4">3.5.4.31</ecNumber>
    </recommendedName>
</protein>
<keyword evidence="2 4" id="KW-0378">Hydrolase</keyword>
<feature type="binding site" evidence="4">
    <location>
        <position position="97"/>
    </location>
    <ligand>
        <name>substrate</name>
    </ligand>
</feature>
<organism evidence="6 7">
    <name type="scientific">Paenactinomyces guangxiensis</name>
    <dbReference type="NCBI Taxonomy" id="1490290"/>
    <lineage>
        <taxon>Bacteria</taxon>
        <taxon>Bacillati</taxon>
        <taxon>Bacillota</taxon>
        <taxon>Bacilli</taxon>
        <taxon>Bacillales</taxon>
        <taxon>Thermoactinomycetaceae</taxon>
        <taxon>Paenactinomyces</taxon>
    </lineage>
</organism>
<dbReference type="Pfam" id="PF01979">
    <property type="entry name" value="Amidohydro_1"/>
    <property type="match status" value="1"/>
</dbReference>
<dbReference type="CDD" id="cd01298">
    <property type="entry name" value="ATZ_TRZ_like"/>
    <property type="match status" value="1"/>
</dbReference>
<feature type="binding site" evidence="4">
    <location>
        <position position="149"/>
    </location>
    <ligand>
        <name>substrate</name>
    </ligand>
</feature>
<dbReference type="InterPro" id="IPR050287">
    <property type="entry name" value="MTA/SAH_deaminase"/>
</dbReference>
<keyword evidence="7" id="KW-1185">Reference proteome</keyword>
<comment type="caution">
    <text evidence="4">Lacks conserved residue(s) required for the propagation of feature annotation.</text>
</comment>
<comment type="caution">
    <text evidence="6">The sequence shown here is derived from an EMBL/GenBank/DDBJ whole genome shotgun (WGS) entry which is preliminary data.</text>
</comment>
<dbReference type="GO" id="GO:0046872">
    <property type="term" value="F:metal ion binding"/>
    <property type="evidence" value="ECO:0007669"/>
    <property type="project" value="UniProtKB-KW"/>
</dbReference>
<comment type="function">
    <text evidence="4">Catalyzes the deamination of 5-methylthioadenosine and S-adenosyl-L-homocysteine into 5-methylthioinosine and S-inosyl-L-homocysteine, respectively. Is also able to deaminate adenosine.</text>
</comment>
<sequence length="435" mass="48366">MFLKRIFTNALLLPMSEEDSPVFQGAMGIEGDRITYMGPVPPAEQLETYDEVIDFNGKAILPGFINTHCHAAMSLLRGYADDLPLKKWLEEEMWPLEARFTQRQVHAGTSLSVLEMIKSGTTCFLDMYDHMDTVGEVVTEAGIRACLCRGVIGFGSDELREHKFKEAVQFATEWHGQANGRITTMLSPHAPYTCSPEYIRQFVEKAAELNLPLHTHMSETAAEVQQNVDDYGVRPVEHLRRLGFFDLPSLVAHAVHLTDEEIDILFEYDVKIAHNPGSNLKLGSGVAPIPKMIQKGIRPSLATDGAASNNNLDLLEEIHLAALIHKGVNEDPEAVPAQTALRMGTIYGAESLFLEGQIGTLETGKKADFITIDLTGPHMQPLHDVISHIVYSASRSDVIDVYIDGKPIMRNRECLTLDEEKIRYEAIQAFQAIAK</sequence>
<dbReference type="Gene3D" id="3.20.20.140">
    <property type="entry name" value="Metal-dependent hydrolases"/>
    <property type="match status" value="1"/>
</dbReference>
<dbReference type="InterPro" id="IPR011059">
    <property type="entry name" value="Metal-dep_hydrolase_composite"/>
</dbReference>
<dbReference type="AlphaFoldDB" id="A0A7W1WS95"/>
<feature type="binding site" evidence="4">
    <location>
        <position position="70"/>
    </location>
    <ligand>
        <name>Zn(2+)</name>
        <dbReference type="ChEBI" id="CHEBI:29105"/>
    </ligand>
</feature>
<dbReference type="GO" id="GO:0090614">
    <property type="term" value="F:5'-methylthioadenosine deaminase activity"/>
    <property type="evidence" value="ECO:0007669"/>
    <property type="project" value="UniProtKB-UniRule"/>
</dbReference>
<dbReference type="PANTHER" id="PTHR43794">
    <property type="entry name" value="AMINOHYDROLASE SSNA-RELATED"/>
    <property type="match status" value="1"/>
</dbReference>
<feature type="binding site" evidence="4">
    <location>
        <position position="219"/>
    </location>
    <ligand>
        <name>substrate</name>
    </ligand>
</feature>
<keyword evidence="3 4" id="KW-0862">Zinc</keyword>
<proteinExistence type="inferred from homology"/>
<evidence type="ECO:0000313" key="6">
    <source>
        <dbReference type="EMBL" id="MBA4495147.1"/>
    </source>
</evidence>
<dbReference type="PANTHER" id="PTHR43794:SF11">
    <property type="entry name" value="AMIDOHYDROLASE-RELATED DOMAIN-CONTAINING PROTEIN"/>
    <property type="match status" value="1"/>
</dbReference>
<dbReference type="HAMAP" id="MF_01281">
    <property type="entry name" value="MTA_SAH_deamin"/>
    <property type="match status" value="1"/>
</dbReference>
<feature type="binding site" evidence="4">
    <location>
        <position position="216"/>
    </location>
    <ligand>
        <name>Zn(2+)</name>
        <dbReference type="ChEBI" id="CHEBI:29105"/>
    </ligand>
</feature>
<dbReference type="InterPro" id="IPR006680">
    <property type="entry name" value="Amidohydro-rel"/>
</dbReference>
<feature type="domain" description="Amidohydrolase-related" evidence="5">
    <location>
        <begin position="60"/>
        <end position="407"/>
    </location>
</feature>
<evidence type="ECO:0000259" key="5">
    <source>
        <dbReference type="Pfam" id="PF01979"/>
    </source>
</evidence>
<dbReference type="GO" id="GO:0050270">
    <property type="term" value="F:S-adenosylhomocysteine deaminase activity"/>
    <property type="evidence" value="ECO:0007669"/>
    <property type="project" value="UniProtKB-UniRule"/>
</dbReference>
<feature type="binding site" evidence="4">
    <location>
        <position position="304"/>
    </location>
    <ligand>
        <name>substrate</name>
    </ligand>
</feature>
<feature type="binding site" evidence="4">
    <location>
        <position position="304"/>
    </location>
    <ligand>
        <name>Zn(2+)</name>
        <dbReference type="ChEBI" id="CHEBI:29105"/>
    </ligand>
</feature>